<feature type="domain" description="Zn(2)-C6 fungal-type" evidence="3">
    <location>
        <begin position="42"/>
        <end position="72"/>
    </location>
</feature>
<dbReference type="GO" id="GO:0008270">
    <property type="term" value="F:zinc ion binding"/>
    <property type="evidence" value="ECO:0007669"/>
    <property type="project" value="InterPro"/>
</dbReference>
<feature type="compositionally biased region" description="Polar residues" evidence="2">
    <location>
        <begin position="116"/>
        <end position="125"/>
    </location>
</feature>
<keyword evidence="1" id="KW-0539">Nucleus</keyword>
<dbReference type="InterPro" id="IPR036864">
    <property type="entry name" value="Zn2-C6_fun-type_DNA-bd_sf"/>
</dbReference>
<dbReference type="CDD" id="cd00067">
    <property type="entry name" value="GAL4"/>
    <property type="match status" value="1"/>
</dbReference>
<dbReference type="Proteomes" id="UP000799424">
    <property type="component" value="Unassembled WGS sequence"/>
</dbReference>
<dbReference type="PANTHER" id="PTHR31668">
    <property type="entry name" value="GLUCOSE TRANSPORT TRANSCRIPTION REGULATOR RGT1-RELATED-RELATED"/>
    <property type="match status" value="1"/>
</dbReference>
<dbReference type="PROSITE" id="PS00463">
    <property type="entry name" value="ZN2_CY6_FUNGAL_1"/>
    <property type="match status" value="1"/>
</dbReference>
<dbReference type="Gene3D" id="4.10.240.10">
    <property type="entry name" value="Zn(2)-C6 fungal-type DNA-binding domain"/>
    <property type="match status" value="1"/>
</dbReference>
<feature type="region of interest" description="Disordered" evidence="2">
    <location>
        <begin position="398"/>
        <end position="422"/>
    </location>
</feature>
<dbReference type="SUPFAM" id="SSF57701">
    <property type="entry name" value="Zn2/Cys6 DNA-binding domain"/>
    <property type="match status" value="1"/>
</dbReference>
<dbReference type="InterPro" id="IPR001138">
    <property type="entry name" value="Zn2Cys6_DnaBD"/>
</dbReference>
<dbReference type="Pfam" id="PF00172">
    <property type="entry name" value="Zn_clus"/>
    <property type="match status" value="1"/>
</dbReference>
<dbReference type="OrthoDB" id="10261408at2759"/>
<dbReference type="SMART" id="SM00066">
    <property type="entry name" value="GAL4"/>
    <property type="match status" value="1"/>
</dbReference>
<evidence type="ECO:0000259" key="3">
    <source>
        <dbReference type="PROSITE" id="PS50048"/>
    </source>
</evidence>
<sequence length="491" mass="52586">MFGTLRYDVSTNAALSNNRRVHNTIQLQPAQATAGLFPPHAACDTCRAKKLKCSGHKPACHRCEATNLRCQYIQAVDKRKRKTSSRPTGAAAAHSRRRSMVSGGKAVSNEDHESNDSQVQGSKSPAVTIDDPVMDIWDPTSCSGVFAGHMHQNTPVAKNFPSAADDLTSNMCHTDQGSTHRGAASVNLWDALGSPDLDLGNWDDAAWLSPGSTGNQGHGHGIEQQRMSVTQTRSAGSVSSPAFSTIFPNHEAVMGVSTGKAGRESISIDPSIPPSNPYLSPASTVRLDSRNNIADSSKAHHQPPKTDLNASKNDVTNSQCSCLQSLAILLDDISTRIFEGSAAIPFDISLGFLKSTLSKCSAALKCTRCLCRSEFCMFLSLVVERLVALSEDVALEHALSTPDHPPGKDSTTPDQPTASSRRFGTYDLSSMEHGFIARGLLTLHFQSCRVLVGKLTNVARLANRGAHVHVLGAAEQQIEHLMAVLAEQDST</sequence>
<evidence type="ECO:0000313" key="5">
    <source>
        <dbReference type="Proteomes" id="UP000799424"/>
    </source>
</evidence>
<dbReference type="GO" id="GO:0000981">
    <property type="term" value="F:DNA-binding transcription factor activity, RNA polymerase II-specific"/>
    <property type="evidence" value="ECO:0007669"/>
    <property type="project" value="InterPro"/>
</dbReference>
<dbReference type="EMBL" id="MU006231">
    <property type="protein sequence ID" value="KAF2823671.1"/>
    <property type="molecule type" value="Genomic_DNA"/>
</dbReference>
<dbReference type="PROSITE" id="PS50048">
    <property type="entry name" value="ZN2_CY6_FUNGAL_2"/>
    <property type="match status" value="1"/>
</dbReference>
<feature type="region of interest" description="Disordered" evidence="2">
    <location>
        <begin position="295"/>
        <end position="315"/>
    </location>
</feature>
<feature type="compositionally biased region" description="Polar residues" evidence="2">
    <location>
        <begin position="409"/>
        <end position="422"/>
    </location>
</feature>
<reference evidence="4" key="1">
    <citation type="journal article" date="2020" name="Stud. Mycol.">
        <title>101 Dothideomycetes genomes: a test case for predicting lifestyles and emergence of pathogens.</title>
        <authorList>
            <person name="Haridas S."/>
            <person name="Albert R."/>
            <person name="Binder M."/>
            <person name="Bloem J."/>
            <person name="Labutti K."/>
            <person name="Salamov A."/>
            <person name="Andreopoulos B."/>
            <person name="Baker S."/>
            <person name="Barry K."/>
            <person name="Bills G."/>
            <person name="Bluhm B."/>
            <person name="Cannon C."/>
            <person name="Castanera R."/>
            <person name="Culley D."/>
            <person name="Daum C."/>
            <person name="Ezra D."/>
            <person name="Gonzalez J."/>
            <person name="Henrissat B."/>
            <person name="Kuo A."/>
            <person name="Liang C."/>
            <person name="Lipzen A."/>
            <person name="Lutzoni F."/>
            <person name="Magnuson J."/>
            <person name="Mondo S."/>
            <person name="Nolan M."/>
            <person name="Ohm R."/>
            <person name="Pangilinan J."/>
            <person name="Park H.-J."/>
            <person name="Ramirez L."/>
            <person name="Alfaro M."/>
            <person name="Sun H."/>
            <person name="Tritt A."/>
            <person name="Yoshinaga Y."/>
            <person name="Zwiers L.-H."/>
            <person name="Turgeon B."/>
            <person name="Goodwin S."/>
            <person name="Spatafora J."/>
            <person name="Crous P."/>
            <person name="Grigoriev I."/>
        </authorList>
    </citation>
    <scope>NUCLEOTIDE SEQUENCE</scope>
    <source>
        <strain evidence="4">CBS 113818</strain>
    </source>
</reference>
<evidence type="ECO:0000256" key="2">
    <source>
        <dbReference type="SAM" id="MobiDB-lite"/>
    </source>
</evidence>
<proteinExistence type="predicted"/>
<dbReference type="PANTHER" id="PTHR31668:SF24">
    <property type="entry name" value="TRANSCRIPTION FACTOR, PUTATIVE-RELATED"/>
    <property type="match status" value="1"/>
</dbReference>
<dbReference type="InterPro" id="IPR050797">
    <property type="entry name" value="Carb_Metab_Trans_Reg"/>
</dbReference>
<feature type="region of interest" description="Disordered" evidence="2">
    <location>
        <begin position="77"/>
        <end position="125"/>
    </location>
</feature>
<dbReference type="AlphaFoldDB" id="A0A6A6ZRE2"/>
<gene>
    <name evidence="4" type="ORF">CC86DRAFT_58477</name>
</gene>
<feature type="region of interest" description="Disordered" evidence="2">
    <location>
        <begin position="263"/>
        <end position="283"/>
    </location>
</feature>
<keyword evidence="5" id="KW-1185">Reference proteome</keyword>
<evidence type="ECO:0000256" key="1">
    <source>
        <dbReference type="ARBA" id="ARBA00023242"/>
    </source>
</evidence>
<name>A0A6A6ZRE2_9PLEO</name>
<protein>
    <recommendedName>
        <fullName evidence="3">Zn(2)-C6 fungal-type domain-containing protein</fullName>
    </recommendedName>
</protein>
<accession>A0A6A6ZRE2</accession>
<organism evidence="4 5">
    <name type="scientific">Ophiobolus disseminans</name>
    <dbReference type="NCBI Taxonomy" id="1469910"/>
    <lineage>
        <taxon>Eukaryota</taxon>
        <taxon>Fungi</taxon>
        <taxon>Dikarya</taxon>
        <taxon>Ascomycota</taxon>
        <taxon>Pezizomycotina</taxon>
        <taxon>Dothideomycetes</taxon>
        <taxon>Pleosporomycetidae</taxon>
        <taxon>Pleosporales</taxon>
        <taxon>Pleosporineae</taxon>
        <taxon>Phaeosphaeriaceae</taxon>
        <taxon>Ophiobolus</taxon>
    </lineage>
</organism>
<evidence type="ECO:0000313" key="4">
    <source>
        <dbReference type="EMBL" id="KAF2823671.1"/>
    </source>
</evidence>